<dbReference type="SMART" id="SM00382">
    <property type="entry name" value="AAA"/>
    <property type="match status" value="1"/>
</dbReference>
<feature type="binding site" evidence="9">
    <location>
        <position position="224"/>
    </location>
    <ligand>
        <name>ATP</name>
        <dbReference type="ChEBI" id="CHEBI:30616"/>
    </ligand>
</feature>
<dbReference type="HAMAP" id="MF_00016">
    <property type="entry name" value="DNA_HJ_migration_RuvB"/>
    <property type="match status" value="1"/>
</dbReference>
<dbReference type="GO" id="GO:0005737">
    <property type="term" value="C:cytoplasm"/>
    <property type="evidence" value="ECO:0007669"/>
    <property type="project" value="UniProtKB-SubCell"/>
</dbReference>
<keyword evidence="2 9" id="KW-0547">Nucleotide-binding</keyword>
<dbReference type="KEGG" id="pfer:IRI77_30915"/>
<feature type="region of interest" description="Head domain (RuvB-H)" evidence="9">
    <location>
        <begin position="261"/>
        <end position="350"/>
    </location>
</feature>
<feature type="region of interest" description="Large ATPase domain (RuvB-L)" evidence="9">
    <location>
        <begin position="7"/>
        <end position="187"/>
    </location>
</feature>
<dbReference type="InterPro" id="IPR036388">
    <property type="entry name" value="WH-like_DNA-bd_sf"/>
</dbReference>
<feature type="binding site" evidence="9">
    <location>
        <position position="177"/>
    </location>
    <ligand>
        <name>ATP</name>
        <dbReference type="ChEBI" id="CHEBI:30616"/>
    </ligand>
</feature>
<organism evidence="11 12">
    <name type="scientific">Paludibaculum fermentans</name>
    <dbReference type="NCBI Taxonomy" id="1473598"/>
    <lineage>
        <taxon>Bacteria</taxon>
        <taxon>Pseudomonadati</taxon>
        <taxon>Acidobacteriota</taxon>
        <taxon>Terriglobia</taxon>
        <taxon>Bryobacterales</taxon>
        <taxon>Bryobacteraceae</taxon>
        <taxon>Paludibaculum</taxon>
    </lineage>
</organism>
<evidence type="ECO:0000256" key="1">
    <source>
        <dbReference type="ARBA" id="ARBA00022490"/>
    </source>
</evidence>
<dbReference type="Pfam" id="PF17864">
    <property type="entry name" value="AAA_lid_4"/>
    <property type="match status" value="1"/>
</dbReference>
<protein>
    <recommendedName>
        <fullName evidence="9">Holliday junction branch migration complex subunit RuvB</fullName>
        <ecNumber evidence="9">3.6.4.-</ecNumber>
    </recommendedName>
</protein>
<reference evidence="11 12" key="1">
    <citation type="submission" date="2020-10" db="EMBL/GenBank/DDBJ databases">
        <title>Complete genome sequence of Paludibaculum fermentans P105T, a facultatively anaerobic acidobacterium capable of dissimilatory Fe(III) reduction.</title>
        <authorList>
            <person name="Dedysh S.N."/>
            <person name="Beletsky A.V."/>
            <person name="Kulichevskaya I.S."/>
            <person name="Mardanov A.V."/>
            <person name="Ravin N.V."/>
        </authorList>
    </citation>
    <scope>NUCLEOTIDE SEQUENCE [LARGE SCALE GENOMIC DNA]</scope>
    <source>
        <strain evidence="11 12">P105</strain>
    </source>
</reference>
<keyword evidence="3 9" id="KW-0227">DNA damage</keyword>
<feature type="binding site" evidence="9">
    <location>
        <position position="68"/>
    </location>
    <ligand>
        <name>ATP</name>
        <dbReference type="ChEBI" id="CHEBI:30616"/>
    </ligand>
</feature>
<evidence type="ECO:0000256" key="6">
    <source>
        <dbReference type="ARBA" id="ARBA00023125"/>
    </source>
</evidence>
<comment type="function">
    <text evidence="9">The RuvA-RuvB-RuvC complex processes Holliday junction (HJ) DNA during genetic recombination and DNA repair, while the RuvA-RuvB complex plays an important role in the rescue of blocked DNA replication forks via replication fork reversal (RFR). RuvA specifically binds to HJ cruciform DNA, conferring on it an open structure. The RuvB hexamer acts as an ATP-dependent pump, pulling dsDNA into and through the RuvAB complex. RuvB forms 2 homohexamers on either side of HJ DNA bound by 1 or 2 RuvA tetramers; 4 subunits per hexamer contact DNA at a time. Coordinated motions by a converter formed by DNA-disengaged RuvB subunits stimulates ATP hydrolysis and nucleotide exchange. Immobilization of the converter enables RuvB to convert the ATP-contained energy into a lever motion, pulling 2 nucleotides of DNA out of the RuvA tetramer per ATP hydrolyzed, thus driving DNA branch migration. The RuvB motors rotate together with the DNA substrate, which together with the progressing nucleotide cycle form the mechanistic basis for DNA recombination by continuous HJ branch migration. Branch migration allows RuvC to scan DNA until it finds its consensus sequence, where it cleaves and resolves cruciform DNA.</text>
</comment>
<dbReference type="NCBIfam" id="NF000868">
    <property type="entry name" value="PRK00080.1"/>
    <property type="match status" value="1"/>
</dbReference>
<dbReference type="GO" id="GO:0005524">
    <property type="term" value="F:ATP binding"/>
    <property type="evidence" value="ECO:0007669"/>
    <property type="project" value="UniProtKB-UniRule"/>
</dbReference>
<keyword evidence="11" id="KW-0347">Helicase</keyword>
<accession>A0A7S7SIL2</accession>
<dbReference type="NCBIfam" id="TIGR00635">
    <property type="entry name" value="ruvB"/>
    <property type="match status" value="1"/>
</dbReference>
<comment type="similarity">
    <text evidence="9">Belongs to the RuvB family.</text>
</comment>
<evidence type="ECO:0000256" key="4">
    <source>
        <dbReference type="ARBA" id="ARBA00022801"/>
    </source>
</evidence>
<dbReference type="PANTHER" id="PTHR42848:SF1">
    <property type="entry name" value="HOLLIDAY JUNCTION BRANCH MIGRATION COMPLEX SUBUNIT RUVB"/>
    <property type="match status" value="1"/>
</dbReference>
<dbReference type="InterPro" id="IPR008824">
    <property type="entry name" value="RuvB-like_N"/>
</dbReference>
<gene>
    <name evidence="9 11" type="primary">ruvB</name>
    <name evidence="11" type="ORF">IRI77_30915</name>
</gene>
<feature type="domain" description="AAA+ ATPase" evidence="10">
    <location>
        <begin position="57"/>
        <end position="188"/>
    </location>
</feature>
<evidence type="ECO:0000313" key="11">
    <source>
        <dbReference type="EMBL" id="QOY87142.1"/>
    </source>
</evidence>
<dbReference type="InterPro" id="IPR027417">
    <property type="entry name" value="P-loop_NTPase"/>
</dbReference>
<dbReference type="InterPro" id="IPR041445">
    <property type="entry name" value="AAA_lid_4"/>
</dbReference>
<keyword evidence="5 9" id="KW-0067">ATP-binding</keyword>
<feature type="binding site" evidence="9">
    <location>
        <position position="27"/>
    </location>
    <ligand>
        <name>ATP</name>
        <dbReference type="ChEBI" id="CHEBI:30616"/>
    </ligand>
</feature>
<dbReference type="InterPro" id="IPR036390">
    <property type="entry name" value="WH_DNA-bd_sf"/>
</dbReference>
<evidence type="ECO:0000256" key="5">
    <source>
        <dbReference type="ARBA" id="ARBA00022840"/>
    </source>
</evidence>
<dbReference type="Pfam" id="PF05491">
    <property type="entry name" value="WHD_RuvB"/>
    <property type="match status" value="1"/>
</dbReference>
<keyword evidence="1 9" id="KW-0963">Cytoplasm</keyword>
<feature type="binding site" evidence="9">
    <location>
        <position position="73"/>
    </location>
    <ligand>
        <name>ATP</name>
        <dbReference type="ChEBI" id="CHEBI:30616"/>
    </ligand>
</feature>
<feature type="binding site" evidence="9">
    <location>
        <position position="321"/>
    </location>
    <ligand>
        <name>DNA</name>
        <dbReference type="ChEBI" id="CHEBI:16991"/>
    </ligand>
</feature>
<dbReference type="AlphaFoldDB" id="A0A7S7SIL2"/>
<dbReference type="Gene3D" id="1.10.8.60">
    <property type="match status" value="1"/>
</dbReference>
<dbReference type="GO" id="GO:0048476">
    <property type="term" value="C:Holliday junction resolvase complex"/>
    <property type="evidence" value="ECO:0007669"/>
    <property type="project" value="UniProtKB-UniRule"/>
</dbReference>
<evidence type="ECO:0000256" key="7">
    <source>
        <dbReference type="ARBA" id="ARBA00023172"/>
    </source>
</evidence>
<feature type="binding site" evidence="9">
    <location>
        <begin position="134"/>
        <end position="136"/>
    </location>
    <ligand>
        <name>ATP</name>
        <dbReference type="ChEBI" id="CHEBI:30616"/>
    </ligand>
</feature>
<dbReference type="GO" id="GO:0009378">
    <property type="term" value="F:four-way junction helicase activity"/>
    <property type="evidence" value="ECO:0007669"/>
    <property type="project" value="InterPro"/>
</dbReference>
<dbReference type="Gene3D" id="1.10.10.10">
    <property type="entry name" value="Winged helix-like DNA-binding domain superfamily/Winged helix DNA-binding domain"/>
    <property type="match status" value="1"/>
</dbReference>
<keyword evidence="7 9" id="KW-0233">DNA recombination</keyword>
<dbReference type="GO" id="GO:0016787">
    <property type="term" value="F:hydrolase activity"/>
    <property type="evidence" value="ECO:0007669"/>
    <property type="project" value="UniProtKB-KW"/>
</dbReference>
<evidence type="ECO:0000259" key="10">
    <source>
        <dbReference type="SMART" id="SM00382"/>
    </source>
</evidence>
<dbReference type="InterPro" id="IPR004605">
    <property type="entry name" value="DNA_helicase_Holl-junc_RuvB"/>
</dbReference>
<feature type="binding site" evidence="9">
    <location>
        <position position="26"/>
    </location>
    <ligand>
        <name>ATP</name>
        <dbReference type="ChEBI" id="CHEBI:30616"/>
    </ligand>
</feature>
<dbReference type="SUPFAM" id="SSF52540">
    <property type="entry name" value="P-loop containing nucleoside triphosphate hydrolases"/>
    <property type="match status" value="1"/>
</dbReference>
<dbReference type="InterPro" id="IPR008823">
    <property type="entry name" value="RuvB_wg_C"/>
</dbReference>
<keyword evidence="8 9" id="KW-0234">DNA repair</keyword>
<dbReference type="EC" id="3.6.4.-" evidence="9"/>
<comment type="caution">
    <text evidence="9">Lacks conserved residue(s) required for the propagation of feature annotation.</text>
</comment>
<comment type="subunit">
    <text evidence="9">Homohexamer. Forms an RuvA(8)-RuvB(12)-Holliday junction (HJ) complex. HJ DNA is sandwiched between 2 RuvA tetramers; dsDNA enters through RuvA and exits via RuvB. An RuvB hexamer assembles on each DNA strand where it exits the tetramer. Each RuvB hexamer is contacted by two RuvA subunits (via domain III) on 2 adjacent RuvB subunits; this complex drives branch migration. In the full resolvosome a probable DNA-RuvA(4)-RuvB(12)-RuvC(2) complex forms which resolves the HJ.</text>
</comment>
<dbReference type="InterPro" id="IPR003593">
    <property type="entry name" value="AAA+_ATPase"/>
</dbReference>
<dbReference type="RefSeq" id="WP_194448811.1">
    <property type="nucleotide sequence ID" value="NZ_CP063849.1"/>
</dbReference>
<dbReference type="CDD" id="cd00009">
    <property type="entry name" value="AAA"/>
    <property type="match status" value="1"/>
</dbReference>
<dbReference type="SUPFAM" id="SSF46785">
    <property type="entry name" value="Winged helix' DNA-binding domain"/>
    <property type="match status" value="1"/>
</dbReference>
<comment type="domain">
    <text evidence="9">Has 3 domains, the large (RuvB-L) and small ATPase (RuvB-S) domains and the C-terminal head (RuvB-H) domain. The head domain binds DNA, while the ATPase domains jointly bind ATP, ADP or are empty depending on the state of the subunit in the translocation cycle. During a single DNA translocation step the structure of each domain remains the same, but their relative positions change.</text>
</comment>
<dbReference type="GO" id="GO:0006310">
    <property type="term" value="P:DNA recombination"/>
    <property type="evidence" value="ECO:0007669"/>
    <property type="project" value="UniProtKB-UniRule"/>
</dbReference>
<proteinExistence type="inferred from homology"/>
<evidence type="ECO:0000256" key="3">
    <source>
        <dbReference type="ARBA" id="ARBA00022763"/>
    </source>
</evidence>
<dbReference type="PANTHER" id="PTHR42848">
    <property type="match status" value="1"/>
</dbReference>
<feature type="binding site" evidence="9">
    <location>
        <position position="316"/>
    </location>
    <ligand>
        <name>DNA</name>
        <dbReference type="ChEBI" id="CHEBI:16991"/>
    </ligand>
</feature>
<keyword evidence="4 9" id="KW-0378">Hydrolase</keyword>
<evidence type="ECO:0000256" key="8">
    <source>
        <dbReference type="ARBA" id="ARBA00023204"/>
    </source>
</evidence>
<comment type="subcellular location">
    <subcellularLocation>
        <location evidence="9">Cytoplasm</location>
    </subcellularLocation>
</comment>
<dbReference type="Proteomes" id="UP000593892">
    <property type="component" value="Chromosome"/>
</dbReference>
<sequence length="350" mass="39122">MPDSSQSRRIVSPAATDEEIQFEASLRPKRLDDFTGQAKVKELLSVTIEAARRRGEAMDHVLLIGPPGLGKTTLANIVSQELDVPFDLTSGPMLQKKLDLTGILSNIRNRQVFFIDEIHRLLPDIEEVLYSALEDFRVDIVIGQGPGARTHSLPIAHFTGVGATTRQGLLSAPLRGRFGLILYLKHYDVPEMQKIVHRTASLLGTPIDTDAAEEVARRSRGTPRIANRLLRRVRDYAQVRAEGHVDLKVARMALDLLEVDRFGLDEIDKKIMLTVLEKYGGGPVGLSTIAASTDEEPDTIEEVYEPYLMQLGFLDRTPRGRMATERAFEYFNVPRRPMGWGMGPNQPKLF</sequence>
<feature type="binding site" evidence="9">
    <location>
        <position position="187"/>
    </location>
    <ligand>
        <name>ATP</name>
        <dbReference type="ChEBI" id="CHEBI:30616"/>
    </ligand>
</feature>
<evidence type="ECO:0000256" key="9">
    <source>
        <dbReference type="HAMAP-Rule" id="MF_00016"/>
    </source>
</evidence>
<dbReference type="Pfam" id="PF05496">
    <property type="entry name" value="RuvB_N"/>
    <property type="match status" value="1"/>
</dbReference>
<feature type="binding site" evidence="9">
    <location>
        <position position="71"/>
    </location>
    <ligand>
        <name>ATP</name>
        <dbReference type="ChEBI" id="CHEBI:30616"/>
    </ligand>
</feature>
<evidence type="ECO:0000313" key="12">
    <source>
        <dbReference type="Proteomes" id="UP000593892"/>
    </source>
</evidence>
<keyword evidence="12" id="KW-1185">Reference proteome</keyword>
<feature type="region of interest" description="Small ATPAse domain (RuvB-S)" evidence="9">
    <location>
        <begin position="188"/>
        <end position="258"/>
    </location>
</feature>
<comment type="catalytic activity">
    <reaction evidence="9">
        <text>ATP + H2O = ADP + phosphate + H(+)</text>
        <dbReference type="Rhea" id="RHEA:13065"/>
        <dbReference type="ChEBI" id="CHEBI:15377"/>
        <dbReference type="ChEBI" id="CHEBI:15378"/>
        <dbReference type="ChEBI" id="CHEBI:30616"/>
        <dbReference type="ChEBI" id="CHEBI:43474"/>
        <dbReference type="ChEBI" id="CHEBI:456216"/>
    </reaction>
</comment>
<feature type="binding site" evidence="9">
    <location>
        <position position="72"/>
    </location>
    <ligand>
        <name>ATP</name>
        <dbReference type="ChEBI" id="CHEBI:30616"/>
    </ligand>
</feature>
<evidence type="ECO:0000256" key="2">
    <source>
        <dbReference type="ARBA" id="ARBA00022741"/>
    </source>
</evidence>
<dbReference type="GO" id="GO:0006281">
    <property type="term" value="P:DNA repair"/>
    <property type="evidence" value="ECO:0007669"/>
    <property type="project" value="UniProtKB-UniRule"/>
</dbReference>
<keyword evidence="6 9" id="KW-0238">DNA-binding</keyword>
<feature type="binding site" evidence="9">
    <location>
        <position position="72"/>
    </location>
    <ligand>
        <name>Mg(2+)</name>
        <dbReference type="ChEBI" id="CHEBI:18420"/>
    </ligand>
</feature>
<dbReference type="Gene3D" id="3.40.50.300">
    <property type="entry name" value="P-loop containing nucleotide triphosphate hydrolases"/>
    <property type="match status" value="1"/>
</dbReference>
<name>A0A7S7SIL2_PALFE</name>
<dbReference type="GO" id="GO:0000400">
    <property type="term" value="F:four-way junction DNA binding"/>
    <property type="evidence" value="ECO:0007669"/>
    <property type="project" value="UniProtKB-UniRule"/>
</dbReference>
<dbReference type="EMBL" id="CP063849">
    <property type="protein sequence ID" value="QOY87142.1"/>
    <property type="molecule type" value="Genomic_DNA"/>
</dbReference>